<accession>A0A956NIB7</accession>
<evidence type="ECO:0000313" key="1">
    <source>
        <dbReference type="EMBL" id="MCA9759504.1"/>
    </source>
</evidence>
<gene>
    <name evidence="1" type="ORF">KDA27_27160</name>
</gene>
<sequence>MSAFISWTRKRFGIRSSEVNMIGFVIAALLLATTASGSEVTMSVTAGAMSSGFARTDYPETETMTGPQIGVCVTTHRDEWGVRTGLELERRGGSWMDDGHGDVWELTSISVPVLLTYRWHVGGFAPELGVGVSGSWLAATSYERVGNGSEVPDFLHEFDPRAVAVFGASMGEAKVRPRVEVRADHGLRSLRAAEVVLPDRRYPEEVYEWSVGLAGGVELGF</sequence>
<dbReference type="AlphaFoldDB" id="A0A956NIB7"/>
<protein>
    <recommendedName>
        <fullName evidence="3">Outer membrane protein beta-barrel domain-containing protein</fullName>
    </recommendedName>
</protein>
<dbReference type="EMBL" id="JAGQHS010000369">
    <property type="protein sequence ID" value="MCA9759504.1"/>
    <property type="molecule type" value="Genomic_DNA"/>
</dbReference>
<evidence type="ECO:0008006" key="3">
    <source>
        <dbReference type="Google" id="ProtNLM"/>
    </source>
</evidence>
<reference evidence="1" key="1">
    <citation type="submission" date="2020-04" db="EMBL/GenBank/DDBJ databases">
        <authorList>
            <person name="Zhang T."/>
        </authorList>
    </citation>
    <scope>NUCLEOTIDE SEQUENCE</scope>
    <source>
        <strain evidence="1">HKST-UBA02</strain>
    </source>
</reference>
<name>A0A956NIB7_UNCEI</name>
<organism evidence="1 2">
    <name type="scientific">Eiseniibacteriota bacterium</name>
    <dbReference type="NCBI Taxonomy" id="2212470"/>
    <lineage>
        <taxon>Bacteria</taxon>
        <taxon>Candidatus Eiseniibacteriota</taxon>
    </lineage>
</organism>
<comment type="caution">
    <text evidence="1">The sequence shown here is derived from an EMBL/GenBank/DDBJ whole genome shotgun (WGS) entry which is preliminary data.</text>
</comment>
<reference evidence="1" key="2">
    <citation type="journal article" date="2021" name="Microbiome">
        <title>Successional dynamics and alternative stable states in a saline activated sludge microbial community over 9 years.</title>
        <authorList>
            <person name="Wang Y."/>
            <person name="Ye J."/>
            <person name="Ju F."/>
            <person name="Liu L."/>
            <person name="Boyd J.A."/>
            <person name="Deng Y."/>
            <person name="Parks D.H."/>
            <person name="Jiang X."/>
            <person name="Yin X."/>
            <person name="Woodcroft B.J."/>
            <person name="Tyson G.W."/>
            <person name="Hugenholtz P."/>
            <person name="Polz M.F."/>
            <person name="Zhang T."/>
        </authorList>
    </citation>
    <scope>NUCLEOTIDE SEQUENCE</scope>
    <source>
        <strain evidence="1">HKST-UBA02</strain>
    </source>
</reference>
<proteinExistence type="predicted"/>
<dbReference type="Proteomes" id="UP000739538">
    <property type="component" value="Unassembled WGS sequence"/>
</dbReference>
<evidence type="ECO:0000313" key="2">
    <source>
        <dbReference type="Proteomes" id="UP000739538"/>
    </source>
</evidence>